<gene>
    <name evidence="2" type="ORF">SAMN05414137_1342</name>
</gene>
<keyword evidence="3" id="KW-1185">Reference proteome</keyword>
<sequence>MHSEASEQTIDMPHQHAHEHPPLPAPSHQGSVLLDIGAGTGALVIHTTALQDGLEIHVSPDTDPAHRTHAAVRPRHLPHRTLYAAVITPLPAGHYTVWDLDDTAHGSIAVHDGQVTDYHWA</sequence>
<dbReference type="RefSeq" id="WP_143094738.1">
    <property type="nucleotide sequence ID" value="NZ_BBPN01000003.1"/>
</dbReference>
<dbReference type="Proteomes" id="UP000183015">
    <property type="component" value="Unassembled WGS sequence"/>
</dbReference>
<accession>A0A1H7ZB91</accession>
<protein>
    <recommendedName>
        <fullName evidence="4">Phospholipase</fullName>
    </recommendedName>
</protein>
<evidence type="ECO:0000256" key="1">
    <source>
        <dbReference type="SAM" id="MobiDB-lite"/>
    </source>
</evidence>
<evidence type="ECO:0000313" key="3">
    <source>
        <dbReference type="Proteomes" id="UP000183015"/>
    </source>
</evidence>
<dbReference type="eggNOG" id="ENOG5034717">
    <property type="taxonomic scope" value="Bacteria"/>
</dbReference>
<reference evidence="3" key="1">
    <citation type="submission" date="2016-10" db="EMBL/GenBank/DDBJ databases">
        <authorList>
            <person name="Varghese N."/>
        </authorList>
    </citation>
    <scope>NUCLEOTIDE SEQUENCE [LARGE SCALE GENOMIC DNA]</scope>
    <source>
        <strain evidence="3">DSM 45096 / BCRC 16803 / CGMCC 4.1857 / CIP 109030 / JCM 12277 / KCTC 19219 / NBRC 100920 / 33214</strain>
    </source>
</reference>
<dbReference type="EMBL" id="FOAZ01000034">
    <property type="protein sequence ID" value="SEM55535.1"/>
    <property type="molecule type" value="Genomic_DNA"/>
</dbReference>
<proteinExistence type="predicted"/>
<organism evidence="2 3">
    <name type="scientific">Streptacidiphilus jiangxiensis</name>
    <dbReference type="NCBI Taxonomy" id="235985"/>
    <lineage>
        <taxon>Bacteria</taxon>
        <taxon>Bacillati</taxon>
        <taxon>Actinomycetota</taxon>
        <taxon>Actinomycetes</taxon>
        <taxon>Kitasatosporales</taxon>
        <taxon>Streptomycetaceae</taxon>
        <taxon>Streptacidiphilus</taxon>
    </lineage>
</organism>
<dbReference type="AlphaFoldDB" id="A0A1H7ZB91"/>
<dbReference type="STRING" id="235985.SAMN05414137_1342"/>
<dbReference type="OrthoDB" id="161020at2"/>
<feature type="region of interest" description="Disordered" evidence="1">
    <location>
        <begin position="1"/>
        <end position="32"/>
    </location>
</feature>
<evidence type="ECO:0008006" key="4">
    <source>
        <dbReference type="Google" id="ProtNLM"/>
    </source>
</evidence>
<name>A0A1H7ZB91_STRJI</name>
<evidence type="ECO:0000313" key="2">
    <source>
        <dbReference type="EMBL" id="SEM55535.1"/>
    </source>
</evidence>